<proteinExistence type="predicted"/>
<sequence length="528" mass="56711">MRYPQRGCSHLRWWGWLLVFGLLPLAGRAQVTLKIVLDPDEVTYRVYMRSAVAYSGIQGLITTAQITLSVPHGVGPKHFEISNVTSPVPKMRWALNDRVDAPAENPDRDYLFFSFINNASPLVLFPIPANTDILLFQFTRTSPCLGGVQLISNDTDEFRTPNSRGINVGNSLSVLGFGGNAYRLTDNAPPTVTIQASVTQLCAGELVRFQAVPSVADPTYQYQWFADGRAITPVVSTPGVSYAFANPADAYTAVVRVKLISPGATPCRSQTVSASTSLLVKPLPMALIRNADARCVPLPTRLEALPVAGATYEWRNDAGPVSPAAVGTDPSYDAPVSGTYTVRVTLNGCAATSPPLPVVGVTQAEKTSVSIGAGQTLLAGQPVALEPVVSNAVSFSWTPTDGLSNGRIRNPVARPTGTTTYTLTAYSKAGCPAQDTVTIRVLPPLFVPSAFTPNGDGQNDVWTPINAQQYTDYQLVILNRWGAVLYETRAATPGWDGQINGTPAPADTYHYQIRTPFHEYAGSVTLIR</sequence>
<organism evidence="1 2">
    <name type="scientific">Fibrella aquatilis</name>
    <dbReference type="NCBI Taxonomy" id="2817059"/>
    <lineage>
        <taxon>Bacteria</taxon>
        <taxon>Pseudomonadati</taxon>
        <taxon>Bacteroidota</taxon>
        <taxon>Cytophagia</taxon>
        <taxon>Cytophagales</taxon>
        <taxon>Spirosomataceae</taxon>
        <taxon>Fibrella</taxon>
    </lineage>
</organism>
<name>A0A939G2Q0_9BACT</name>
<reference evidence="1 2" key="1">
    <citation type="submission" date="2021-03" db="EMBL/GenBank/DDBJ databases">
        <title>Fibrella sp. HMF5036 genome sequencing and assembly.</title>
        <authorList>
            <person name="Kang H."/>
            <person name="Kim H."/>
            <person name="Bae S."/>
            <person name="Joh K."/>
        </authorList>
    </citation>
    <scope>NUCLEOTIDE SEQUENCE [LARGE SCALE GENOMIC DNA]</scope>
    <source>
        <strain evidence="1 2">HMF5036</strain>
    </source>
</reference>
<evidence type="ECO:0000313" key="2">
    <source>
        <dbReference type="Proteomes" id="UP000664795"/>
    </source>
</evidence>
<keyword evidence="2" id="KW-1185">Reference proteome</keyword>
<dbReference type="Pfam" id="PF13585">
    <property type="entry name" value="CHU_C"/>
    <property type="match status" value="1"/>
</dbReference>
<dbReference type="EMBL" id="JAFMYU010000002">
    <property type="protein sequence ID" value="MBO0930088.1"/>
    <property type="molecule type" value="Genomic_DNA"/>
</dbReference>
<dbReference type="RefSeq" id="WP_207334051.1">
    <property type="nucleotide sequence ID" value="NZ_JAFMYU010000002.1"/>
</dbReference>
<gene>
    <name evidence="1" type="ORF">J2I48_03740</name>
</gene>
<protein>
    <submittedName>
        <fullName evidence="1">Gliding motility-associated C-terminal domain-containing protein</fullName>
    </submittedName>
</protein>
<evidence type="ECO:0000313" key="1">
    <source>
        <dbReference type="EMBL" id="MBO0930088.1"/>
    </source>
</evidence>
<dbReference type="Gene3D" id="2.60.40.10">
    <property type="entry name" value="Immunoglobulins"/>
    <property type="match status" value="1"/>
</dbReference>
<comment type="caution">
    <text evidence="1">The sequence shown here is derived from an EMBL/GenBank/DDBJ whole genome shotgun (WGS) entry which is preliminary data.</text>
</comment>
<dbReference type="InterPro" id="IPR013783">
    <property type="entry name" value="Ig-like_fold"/>
</dbReference>
<dbReference type="NCBIfam" id="TIGR04131">
    <property type="entry name" value="Bac_Flav_CTERM"/>
    <property type="match status" value="1"/>
</dbReference>
<dbReference type="AlphaFoldDB" id="A0A939G2Q0"/>
<dbReference type="InterPro" id="IPR026341">
    <property type="entry name" value="T9SS_type_B"/>
</dbReference>
<accession>A0A939G2Q0</accession>
<dbReference type="Proteomes" id="UP000664795">
    <property type="component" value="Unassembled WGS sequence"/>
</dbReference>